<evidence type="ECO:0000313" key="3">
    <source>
        <dbReference type="Proteomes" id="UP000249873"/>
    </source>
</evidence>
<evidence type="ECO:0000259" key="1">
    <source>
        <dbReference type="Pfam" id="PF14393"/>
    </source>
</evidence>
<accession>A0A2Z4GCN3</accession>
<reference evidence="2 3" key="1">
    <citation type="submission" date="2018-05" db="EMBL/GenBank/DDBJ databases">
        <title>Complete genome sequence of Arcticibacterium luteifluviistationis SM1504T, a cytophagaceae bacterium isolated from Arctic surface seawater.</title>
        <authorList>
            <person name="Li Y."/>
            <person name="Qin Q.-L."/>
        </authorList>
    </citation>
    <scope>NUCLEOTIDE SEQUENCE [LARGE SCALE GENOMIC DNA]</scope>
    <source>
        <strain evidence="2 3">SM1504</strain>
    </source>
</reference>
<protein>
    <submittedName>
        <fullName evidence="2">Exopolysaccharide biosynthesis protein</fullName>
    </submittedName>
</protein>
<gene>
    <name evidence="2" type="ORF">DJ013_11670</name>
</gene>
<sequence>MKVFIFHFRQSPILSKGEEIIHLLVGNQNRPQIEGFKTDDTGDNISDKNKYYSELTGLYWIWKNEKADIIGSTHYRRHFTAKQEPLRYRLKRLSYFPAGLFKKRFGLIYTNNVDLWKEKIIKPEEILAIFKDYEAIMPVRRKFRYTIKEHYRRYHNLEDLKAIERILKRDYPDYMPSFEKVLEGNRLFANNMFILKYDAFNELMTWLFDILFKLEEEFDLNKYTGYQERIFGFLSERLITIWIEHHQINYKELPLIYFKKFKKMKG</sequence>
<name>A0A2Z4GCN3_9BACT</name>
<dbReference type="KEGG" id="als:DJ013_11670"/>
<keyword evidence="3" id="KW-1185">Reference proteome</keyword>
<dbReference type="Proteomes" id="UP000249873">
    <property type="component" value="Chromosome"/>
</dbReference>
<organism evidence="2 3">
    <name type="scientific">Arcticibacterium luteifluviistationis</name>
    <dbReference type="NCBI Taxonomy" id="1784714"/>
    <lineage>
        <taxon>Bacteria</taxon>
        <taxon>Pseudomonadati</taxon>
        <taxon>Bacteroidota</taxon>
        <taxon>Cytophagia</taxon>
        <taxon>Cytophagales</taxon>
        <taxon>Leadbetterellaceae</taxon>
        <taxon>Arcticibacterium</taxon>
    </lineage>
</organism>
<proteinExistence type="predicted"/>
<dbReference type="AlphaFoldDB" id="A0A2Z4GCN3"/>
<dbReference type="Pfam" id="PF14393">
    <property type="entry name" value="DUF4422"/>
    <property type="match status" value="1"/>
</dbReference>
<dbReference type="InterPro" id="IPR025536">
    <property type="entry name" value="DUF4422"/>
</dbReference>
<dbReference type="OrthoDB" id="9798746at2"/>
<dbReference type="EMBL" id="CP029480">
    <property type="protein sequence ID" value="AWV98795.1"/>
    <property type="molecule type" value="Genomic_DNA"/>
</dbReference>
<evidence type="ECO:0000313" key="2">
    <source>
        <dbReference type="EMBL" id="AWV98795.1"/>
    </source>
</evidence>
<feature type="domain" description="DUF4422" evidence="1">
    <location>
        <begin position="2"/>
        <end position="246"/>
    </location>
</feature>